<feature type="transmembrane region" description="Helical" evidence="8">
    <location>
        <begin position="35"/>
        <end position="56"/>
    </location>
</feature>
<keyword evidence="3 8" id="KW-1133">Transmembrane helix</keyword>
<dbReference type="STRING" id="45351.A7RZ25"/>
<dbReference type="EMBL" id="DS469555">
    <property type="protein sequence ID" value="EDO43333.1"/>
    <property type="molecule type" value="Genomic_DNA"/>
</dbReference>
<keyword evidence="5 8" id="KW-0472">Membrane</keyword>
<evidence type="ECO:0000313" key="11">
    <source>
        <dbReference type="Proteomes" id="UP000001593"/>
    </source>
</evidence>
<dbReference type="SUPFAM" id="SSF81321">
    <property type="entry name" value="Family A G protein-coupled receptor-like"/>
    <property type="match status" value="1"/>
</dbReference>
<keyword evidence="6" id="KW-0675">Receptor</keyword>
<dbReference type="Pfam" id="PF00001">
    <property type="entry name" value="7tm_1"/>
    <property type="match status" value="1"/>
</dbReference>
<dbReference type="GO" id="GO:0005886">
    <property type="term" value="C:plasma membrane"/>
    <property type="evidence" value="ECO:0000318"/>
    <property type="project" value="GO_Central"/>
</dbReference>
<accession>A7RZ25</accession>
<evidence type="ECO:0000256" key="8">
    <source>
        <dbReference type="SAM" id="Phobius"/>
    </source>
</evidence>
<keyword evidence="4" id="KW-0297">G-protein coupled receptor</keyword>
<feature type="transmembrane region" description="Helical" evidence="8">
    <location>
        <begin position="202"/>
        <end position="222"/>
    </location>
</feature>
<feature type="transmembrane region" description="Helical" evidence="8">
    <location>
        <begin position="68"/>
        <end position="94"/>
    </location>
</feature>
<dbReference type="OMA" id="YYYGLFL"/>
<dbReference type="PROSITE" id="PS50262">
    <property type="entry name" value="G_PROTEIN_RECEP_F1_2"/>
    <property type="match status" value="1"/>
</dbReference>
<dbReference type="PANTHER" id="PTHR45695:SF9">
    <property type="entry name" value="LEUCOKININ RECEPTOR"/>
    <property type="match status" value="1"/>
</dbReference>
<organism evidence="10 11">
    <name type="scientific">Nematostella vectensis</name>
    <name type="common">Starlet sea anemone</name>
    <dbReference type="NCBI Taxonomy" id="45351"/>
    <lineage>
        <taxon>Eukaryota</taxon>
        <taxon>Metazoa</taxon>
        <taxon>Cnidaria</taxon>
        <taxon>Anthozoa</taxon>
        <taxon>Hexacorallia</taxon>
        <taxon>Actiniaria</taxon>
        <taxon>Edwardsiidae</taxon>
        <taxon>Nematostella</taxon>
    </lineage>
</organism>
<dbReference type="eggNOG" id="KOG3656">
    <property type="taxonomic scope" value="Eukaryota"/>
</dbReference>
<comment type="subcellular location">
    <subcellularLocation>
        <location evidence="1">Membrane</location>
        <topology evidence="1">Multi-pass membrane protein</topology>
    </subcellularLocation>
</comment>
<dbReference type="KEGG" id="nve:5515217"/>
<evidence type="ECO:0000256" key="3">
    <source>
        <dbReference type="ARBA" id="ARBA00022989"/>
    </source>
</evidence>
<dbReference type="InParanoid" id="A7RZ25"/>
<dbReference type="Gene3D" id="1.20.1070.10">
    <property type="entry name" value="Rhodopsin 7-helix transmembrane proteins"/>
    <property type="match status" value="1"/>
</dbReference>
<dbReference type="GO" id="GO:0004930">
    <property type="term" value="F:G protein-coupled receptor activity"/>
    <property type="evidence" value="ECO:0000318"/>
    <property type="project" value="GO_Central"/>
</dbReference>
<gene>
    <name evidence="10" type="ORF">NEMVEDRAFT_v1g241688</name>
</gene>
<evidence type="ECO:0000256" key="5">
    <source>
        <dbReference type="ARBA" id="ARBA00023136"/>
    </source>
</evidence>
<dbReference type="InterPro" id="IPR000276">
    <property type="entry name" value="GPCR_Rhodpsn"/>
</dbReference>
<evidence type="ECO:0000256" key="1">
    <source>
        <dbReference type="ARBA" id="ARBA00004141"/>
    </source>
</evidence>
<dbReference type="PRINTS" id="PR00237">
    <property type="entry name" value="GPCRRHODOPSN"/>
</dbReference>
<dbReference type="Proteomes" id="UP000001593">
    <property type="component" value="Unassembled WGS sequence"/>
</dbReference>
<dbReference type="GO" id="GO:0007186">
    <property type="term" value="P:G protein-coupled receptor signaling pathway"/>
    <property type="evidence" value="ECO:0000318"/>
    <property type="project" value="GO_Central"/>
</dbReference>
<evidence type="ECO:0000259" key="9">
    <source>
        <dbReference type="PROSITE" id="PS50262"/>
    </source>
</evidence>
<dbReference type="OrthoDB" id="9445642at2759"/>
<feature type="transmembrane region" description="Helical" evidence="8">
    <location>
        <begin position="253"/>
        <end position="274"/>
    </location>
</feature>
<name>A7RZ25_NEMVE</name>
<keyword evidence="11" id="KW-1185">Reference proteome</keyword>
<proteinExistence type="predicted"/>
<evidence type="ECO:0000256" key="2">
    <source>
        <dbReference type="ARBA" id="ARBA00022692"/>
    </source>
</evidence>
<dbReference type="InterPro" id="IPR017452">
    <property type="entry name" value="GPCR_Rhodpsn_7TM"/>
</dbReference>
<feature type="domain" description="G-protein coupled receptors family 1 profile" evidence="9">
    <location>
        <begin position="48"/>
        <end position="311"/>
    </location>
</feature>
<dbReference type="PhylomeDB" id="A7RZ25"/>
<reference evidence="10 11" key="1">
    <citation type="journal article" date="2007" name="Science">
        <title>Sea anemone genome reveals ancestral eumetazoan gene repertoire and genomic organization.</title>
        <authorList>
            <person name="Putnam N.H."/>
            <person name="Srivastava M."/>
            <person name="Hellsten U."/>
            <person name="Dirks B."/>
            <person name="Chapman J."/>
            <person name="Salamov A."/>
            <person name="Terry A."/>
            <person name="Shapiro H."/>
            <person name="Lindquist E."/>
            <person name="Kapitonov V.V."/>
            <person name="Jurka J."/>
            <person name="Genikhovich G."/>
            <person name="Grigoriev I.V."/>
            <person name="Lucas S.M."/>
            <person name="Steele R.E."/>
            <person name="Finnerty J.R."/>
            <person name="Technau U."/>
            <person name="Martindale M.Q."/>
            <person name="Rokhsar D.S."/>
        </authorList>
    </citation>
    <scope>NUCLEOTIDE SEQUENCE [LARGE SCALE GENOMIC DNA]</scope>
    <source>
        <strain evidence="11">CH2 X CH6</strain>
    </source>
</reference>
<evidence type="ECO:0000313" key="10">
    <source>
        <dbReference type="EMBL" id="EDO43333.1"/>
    </source>
</evidence>
<feature type="transmembrane region" description="Helical" evidence="8">
    <location>
        <begin position="156"/>
        <end position="174"/>
    </location>
</feature>
<dbReference type="HOGENOM" id="CLU_009579_6_1_1"/>
<feature type="transmembrane region" description="Helical" evidence="8">
    <location>
        <begin position="286"/>
        <end position="306"/>
    </location>
</feature>
<keyword evidence="2 8" id="KW-0812">Transmembrane</keyword>
<dbReference type="PANTHER" id="PTHR45695">
    <property type="entry name" value="LEUCOKININ RECEPTOR-RELATED"/>
    <property type="match status" value="1"/>
</dbReference>
<dbReference type="FunFam" id="1.20.1070.10:FF:000664">
    <property type="entry name" value="Predicted protein"/>
    <property type="match status" value="1"/>
</dbReference>
<dbReference type="AlphaFoldDB" id="A7RZ25"/>
<evidence type="ECO:0000256" key="6">
    <source>
        <dbReference type="ARBA" id="ARBA00023170"/>
    </source>
</evidence>
<sequence length="369" mass="42155">MATDEAMIVNSTMPTTTSASVVEAKEPLASTVIRLTLSCLVFLLNVVGNTMVCIVVKRNRKLRSFRNYYYGLFLVNLSVADLTVAIICMPFILLFYETAKYPFGFFGSTAVCKLIPTLSLMCQGASVFSLTSLTLQRFVGIVYPMKARLTLVKVKLVLALVWLLAFFNALPVLITQDSVKTPSYNQYSCDEVWSNEHLRQGYTLYLFISQYLLPLIIISVTYSKMAWVLCNRDKEFEGKKSHEKNAKVRHMKFIRLLIVLVVTFALCFLPNHVLFFWLENGSGGSFPYFLILMKYSHLCIWLNSFLNPYLYGALDECFGQGYKKVLRSCARFERKTKMTHSRITKQLSRMYSLKTVSTGDDDDDSDERT</sequence>
<evidence type="ECO:0000256" key="4">
    <source>
        <dbReference type="ARBA" id="ARBA00023040"/>
    </source>
</evidence>
<feature type="transmembrane region" description="Helical" evidence="8">
    <location>
        <begin position="114"/>
        <end position="135"/>
    </location>
</feature>
<protein>
    <recommendedName>
        <fullName evidence="9">G-protein coupled receptors family 1 profile domain-containing protein</fullName>
    </recommendedName>
</protein>
<keyword evidence="7" id="KW-0807">Transducer</keyword>
<evidence type="ECO:0000256" key="7">
    <source>
        <dbReference type="ARBA" id="ARBA00023224"/>
    </source>
</evidence>